<keyword evidence="2" id="KW-1185">Reference proteome</keyword>
<organism evidence="1 2">
    <name type="scientific">Fumia xinanensis</name>
    <dbReference type="NCBI Taxonomy" id="2763659"/>
    <lineage>
        <taxon>Bacteria</taxon>
        <taxon>Bacillati</taxon>
        <taxon>Bacillota</taxon>
        <taxon>Clostridia</taxon>
        <taxon>Eubacteriales</taxon>
        <taxon>Oscillospiraceae</taxon>
        <taxon>Fumia</taxon>
    </lineage>
</organism>
<dbReference type="EMBL" id="JACRSV010000004">
    <property type="protein sequence ID" value="MBC8560770.1"/>
    <property type="molecule type" value="Genomic_DNA"/>
</dbReference>
<comment type="caution">
    <text evidence="1">The sequence shown here is derived from an EMBL/GenBank/DDBJ whole genome shotgun (WGS) entry which is preliminary data.</text>
</comment>
<evidence type="ECO:0000313" key="2">
    <source>
        <dbReference type="Proteomes" id="UP000610760"/>
    </source>
</evidence>
<sequence>MNVTVSSYKKGGIAIYIPQKSFGIHYDARIPYQFPKHHPCHGCPYTLKSNIPSCMFPNRPDGSCFRYDLEREKKVRLSYAEQEAAQKILEFIKILEAVKRRKRFR</sequence>
<reference evidence="1" key="1">
    <citation type="submission" date="2020-08" db="EMBL/GenBank/DDBJ databases">
        <title>Genome public.</title>
        <authorList>
            <person name="Liu C."/>
            <person name="Sun Q."/>
        </authorList>
    </citation>
    <scope>NUCLEOTIDE SEQUENCE</scope>
    <source>
        <strain evidence="1">NSJ-33</strain>
    </source>
</reference>
<dbReference type="RefSeq" id="WP_249296044.1">
    <property type="nucleotide sequence ID" value="NZ_JACRSV010000004.1"/>
</dbReference>
<proteinExistence type="predicted"/>
<protein>
    <submittedName>
        <fullName evidence="1">Uncharacterized protein</fullName>
    </submittedName>
</protein>
<accession>A0A926E7A3</accession>
<name>A0A926E7A3_9FIRM</name>
<gene>
    <name evidence="1" type="ORF">H8710_11915</name>
</gene>
<dbReference type="Proteomes" id="UP000610760">
    <property type="component" value="Unassembled WGS sequence"/>
</dbReference>
<dbReference type="AlphaFoldDB" id="A0A926E7A3"/>
<evidence type="ECO:0000313" key="1">
    <source>
        <dbReference type="EMBL" id="MBC8560770.1"/>
    </source>
</evidence>